<dbReference type="AlphaFoldDB" id="A0A7K1XY80"/>
<comment type="caution">
    <text evidence="1">The sequence shown here is derived from an EMBL/GenBank/DDBJ whole genome shotgun (WGS) entry which is preliminary data.</text>
</comment>
<dbReference type="EMBL" id="WVHS01000002">
    <property type="protein sequence ID" value="MXV15951.1"/>
    <property type="molecule type" value="Genomic_DNA"/>
</dbReference>
<dbReference type="InterPro" id="IPR009078">
    <property type="entry name" value="Ferritin-like_SF"/>
</dbReference>
<name>A0A7K1XY80_9SPHI</name>
<dbReference type="Proteomes" id="UP000451233">
    <property type="component" value="Unassembled WGS sequence"/>
</dbReference>
<sequence length="284" mass="29918">MNLLNIIKEIETVDPEFNERISPRRAAIKNITSFGSKIAIAALPMAFATLFKKAYGQQSTADVNAVLNFALTLEYLESEFYAAGTNSTRSALFTTQGQSTAAASALLRIAGDENAHVAFLKSVLGTAAIAKPAFDFTAKGTFPTVFTNYDTFLAVAQAFEDTGVRAYKGQAPSLVGNKVVLTAALNLHSVEARHASHLRQMRRGRATSIAASAMKPWITGTNDTGIGTSVDAIYAGENNVSQSGVTITSIMGVGGNISTNAATEAFDEPLTKAAVLAIVTPFLA</sequence>
<accession>A0A7K1XY80</accession>
<keyword evidence="2" id="KW-1185">Reference proteome</keyword>
<dbReference type="SUPFAM" id="SSF47240">
    <property type="entry name" value="Ferritin-like"/>
    <property type="match status" value="1"/>
</dbReference>
<gene>
    <name evidence="1" type="ORF">GS398_11595</name>
</gene>
<reference evidence="1 2" key="1">
    <citation type="submission" date="2019-11" db="EMBL/GenBank/DDBJ databases">
        <title>Pedobacter sp. HMF7056 Genome sequencing and assembly.</title>
        <authorList>
            <person name="Kang H."/>
            <person name="Kim H."/>
            <person name="Joh K."/>
        </authorList>
    </citation>
    <scope>NUCLEOTIDE SEQUENCE [LARGE SCALE GENOMIC DNA]</scope>
    <source>
        <strain evidence="1 2">HMF7056</strain>
    </source>
</reference>
<protein>
    <submittedName>
        <fullName evidence="1">Ferritin-like domain-containing protein</fullName>
    </submittedName>
</protein>
<evidence type="ECO:0000313" key="2">
    <source>
        <dbReference type="Proteomes" id="UP000451233"/>
    </source>
</evidence>
<organism evidence="1 2">
    <name type="scientific">Hufsiella ginkgonis</name>
    <dbReference type="NCBI Taxonomy" id="2695274"/>
    <lineage>
        <taxon>Bacteria</taxon>
        <taxon>Pseudomonadati</taxon>
        <taxon>Bacteroidota</taxon>
        <taxon>Sphingobacteriia</taxon>
        <taxon>Sphingobacteriales</taxon>
        <taxon>Sphingobacteriaceae</taxon>
        <taxon>Hufsiella</taxon>
    </lineage>
</organism>
<evidence type="ECO:0000313" key="1">
    <source>
        <dbReference type="EMBL" id="MXV15951.1"/>
    </source>
</evidence>
<dbReference type="Pfam" id="PF13668">
    <property type="entry name" value="Ferritin_2"/>
    <property type="match status" value="1"/>
</dbReference>
<proteinExistence type="predicted"/>
<dbReference type="RefSeq" id="WP_160906916.1">
    <property type="nucleotide sequence ID" value="NZ_WVHS01000002.1"/>
</dbReference>